<accession>A0A4V2SCD8</accession>
<evidence type="ECO:0000256" key="1">
    <source>
        <dbReference type="SAM" id="Phobius"/>
    </source>
</evidence>
<organism evidence="2 3">
    <name type="scientific">Plasticicumulans lactativorans</name>
    <dbReference type="NCBI Taxonomy" id="1133106"/>
    <lineage>
        <taxon>Bacteria</taxon>
        <taxon>Pseudomonadati</taxon>
        <taxon>Pseudomonadota</taxon>
        <taxon>Gammaproteobacteria</taxon>
        <taxon>Candidatus Competibacteraceae</taxon>
        <taxon>Plasticicumulans</taxon>
    </lineage>
</organism>
<feature type="transmembrane region" description="Helical" evidence="1">
    <location>
        <begin position="64"/>
        <end position="93"/>
    </location>
</feature>
<protein>
    <submittedName>
        <fullName evidence="2">Uncharacterized protein</fullName>
    </submittedName>
</protein>
<evidence type="ECO:0000313" key="2">
    <source>
        <dbReference type="EMBL" id="TCO78950.1"/>
    </source>
</evidence>
<sequence>METQHPDCRIVVRRLSGSTLFKLVLTCNALFILPLCLLGSWHAIFGTGVPILVNDHPVTGLTALLASLFGGVMMTVGYTLFGWLALYVGLWLYSRVKPITIRYVPWREGDGGNSKAA</sequence>
<keyword evidence="3" id="KW-1185">Reference proteome</keyword>
<keyword evidence="1" id="KW-0472">Membrane</keyword>
<dbReference type="AlphaFoldDB" id="A0A4V2SCD8"/>
<reference evidence="2 3" key="1">
    <citation type="submission" date="2019-03" db="EMBL/GenBank/DDBJ databases">
        <title>Genomic Encyclopedia of Type Strains, Phase IV (KMG-IV): sequencing the most valuable type-strain genomes for metagenomic binning, comparative biology and taxonomic classification.</title>
        <authorList>
            <person name="Goeker M."/>
        </authorList>
    </citation>
    <scope>NUCLEOTIDE SEQUENCE [LARGE SCALE GENOMIC DNA]</scope>
    <source>
        <strain evidence="2 3">DSM 25287</strain>
    </source>
</reference>
<gene>
    <name evidence="2" type="ORF">EV699_12163</name>
</gene>
<dbReference type="OrthoDB" id="5739213at2"/>
<keyword evidence="1" id="KW-0812">Transmembrane</keyword>
<dbReference type="EMBL" id="SLWY01000021">
    <property type="protein sequence ID" value="TCO78950.1"/>
    <property type="molecule type" value="Genomic_DNA"/>
</dbReference>
<dbReference type="RefSeq" id="WP_132544969.1">
    <property type="nucleotide sequence ID" value="NZ_SLWY01000021.1"/>
</dbReference>
<keyword evidence="1" id="KW-1133">Transmembrane helix</keyword>
<evidence type="ECO:0000313" key="3">
    <source>
        <dbReference type="Proteomes" id="UP000295765"/>
    </source>
</evidence>
<proteinExistence type="predicted"/>
<comment type="caution">
    <text evidence="2">The sequence shown here is derived from an EMBL/GenBank/DDBJ whole genome shotgun (WGS) entry which is preliminary data.</text>
</comment>
<name>A0A4V2SCD8_9GAMM</name>
<dbReference type="Proteomes" id="UP000295765">
    <property type="component" value="Unassembled WGS sequence"/>
</dbReference>
<feature type="transmembrane region" description="Helical" evidence="1">
    <location>
        <begin position="20"/>
        <end position="44"/>
    </location>
</feature>